<dbReference type="PROSITE" id="PS50125">
    <property type="entry name" value="GUANYLATE_CYCLASE_2"/>
    <property type="match status" value="1"/>
</dbReference>
<dbReference type="EMBL" id="JASKMA010000040">
    <property type="protein sequence ID" value="MDT6988100.1"/>
    <property type="molecule type" value="Genomic_DNA"/>
</dbReference>
<gene>
    <name evidence="2" type="ORF">QNO04_32110</name>
</gene>
<comment type="caution">
    <text evidence="2">The sequence shown here is derived from an EMBL/GenBank/DDBJ whole genome shotgun (WGS) entry which is preliminary data.</text>
</comment>
<evidence type="ECO:0000313" key="3">
    <source>
        <dbReference type="Proteomes" id="UP001249760"/>
    </source>
</evidence>
<name>A0ABU3K1P9_9ACTN</name>
<dbReference type="InterPro" id="IPR001054">
    <property type="entry name" value="A/G_cyclase"/>
</dbReference>
<dbReference type="RefSeq" id="WP_394307373.1">
    <property type="nucleotide sequence ID" value="NZ_JASKMA010000040.1"/>
</dbReference>
<sequence length="212" mass="23340">MVPGTDDVKLFSNDAVKLDAVYLYADLLGSTKLARNFRPETTGKVIRASLRAASKIIKAQGGEIRSYDGDRAMGIFIGDSKNSSAAKAALQINWAMTHLVQPSLYAQLPNLKRDGYEPRMCVGIASGSAFIARAGVRDSSDLVSIGRAPNVAAKLSDIREAGNYRSYITADVYKMLNEKSKYSKGTDMWQQVTREVGGESMVIYRSTYWWSF</sequence>
<dbReference type="SUPFAM" id="SSF55073">
    <property type="entry name" value="Nucleotide cyclase"/>
    <property type="match status" value="1"/>
</dbReference>
<accession>A0ABU3K1P9</accession>
<organism evidence="2 3">
    <name type="scientific">Streptomyces lusitanus</name>
    <dbReference type="NCBI Taxonomy" id="68232"/>
    <lineage>
        <taxon>Bacteria</taxon>
        <taxon>Bacillati</taxon>
        <taxon>Actinomycetota</taxon>
        <taxon>Actinomycetes</taxon>
        <taxon>Kitasatosporales</taxon>
        <taxon>Streptomycetaceae</taxon>
        <taxon>Streptomyces</taxon>
    </lineage>
</organism>
<feature type="domain" description="Guanylate cyclase" evidence="1">
    <location>
        <begin position="21"/>
        <end position="156"/>
    </location>
</feature>
<reference evidence="2 3" key="1">
    <citation type="submission" date="2023-05" db="EMBL/GenBank/DDBJ databases">
        <title>Streptomyces fuscus sp. nov., a brown-black pigment producing actinomyces isolated from dry sand of Sea duck farm.</title>
        <authorList>
            <person name="Xie J."/>
            <person name="Shen N."/>
        </authorList>
    </citation>
    <scope>NUCLEOTIDE SEQUENCE [LARGE SCALE GENOMIC DNA]</scope>
    <source>
        <strain evidence="2 3">CGMCC 4.1745</strain>
    </source>
</reference>
<proteinExistence type="predicted"/>
<keyword evidence="3" id="KW-1185">Reference proteome</keyword>
<protein>
    <recommendedName>
        <fullName evidence="1">Guanylate cyclase domain-containing protein</fullName>
    </recommendedName>
</protein>
<dbReference type="Gene3D" id="3.30.70.1230">
    <property type="entry name" value="Nucleotide cyclase"/>
    <property type="match status" value="1"/>
</dbReference>
<evidence type="ECO:0000259" key="1">
    <source>
        <dbReference type="PROSITE" id="PS50125"/>
    </source>
</evidence>
<dbReference type="InterPro" id="IPR029787">
    <property type="entry name" value="Nucleotide_cyclase"/>
</dbReference>
<evidence type="ECO:0000313" key="2">
    <source>
        <dbReference type="EMBL" id="MDT6988100.1"/>
    </source>
</evidence>
<dbReference type="Proteomes" id="UP001249760">
    <property type="component" value="Unassembled WGS sequence"/>
</dbReference>